<comment type="caution">
    <text evidence="4">The sequence shown here is derived from an EMBL/GenBank/DDBJ whole genome shotgun (WGS) entry which is preliminary data.</text>
</comment>
<evidence type="ECO:0000256" key="2">
    <source>
        <dbReference type="ARBA" id="ARBA00022801"/>
    </source>
</evidence>
<dbReference type="SUPFAM" id="SSF51445">
    <property type="entry name" value="(Trans)glycosidases"/>
    <property type="match status" value="1"/>
</dbReference>
<keyword evidence="2 4" id="KW-0378">Hydrolase</keyword>
<keyword evidence="5" id="KW-1185">Reference proteome</keyword>
<accession>A0A4V3CZW6</accession>
<evidence type="ECO:0000313" key="5">
    <source>
        <dbReference type="Proteomes" id="UP000295444"/>
    </source>
</evidence>
<comment type="similarity">
    <text evidence="1">Belongs to the glycosyl hydrolase 25 family.</text>
</comment>
<dbReference type="CDD" id="cd00599">
    <property type="entry name" value="GH25_muramidase"/>
    <property type="match status" value="1"/>
</dbReference>
<dbReference type="PANTHER" id="PTHR34135:SF2">
    <property type="entry name" value="LYSOZYME"/>
    <property type="match status" value="1"/>
</dbReference>
<organism evidence="4 5">
    <name type="scientific">Labedaea rhizosphaerae</name>
    <dbReference type="NCBI Taxonomy" id="598644"/>
    <lineage>
        <taxon>Bacteria</taxon>
        <taxon>Bacillati</taxon>
        <taxon>Actinomycetota</taxon>
        <taxon>Actinomycetes</taxon>
        <taxon>Pseudonocardiales</taxon>
        <taxon>Pseudonocardiaceae</taxon>
        <taxon>Labedaea</taxon>
    </lineage>
</organism>
<protein>
    <submittedName>
        <fullName evidence="4">Glycosyl hydrolase family 25</fullName>
    </submittedName>
</protein>
<dbReference type="PANTHER" id="PTHR34135">
    <property type="entry name" value="LYSOZYME"/>
    <property type="match status" value="1"/>
</dbReference>
<evidence type="ECO:0000256" key="3">
    <source>
        <dbReference type="ARBA" id="ARBA00023295"/>
    </source>
</evidence>
<evidence type="ECO:0000313" key="4">
    <source>
        <dbReference type="EMBL" id="TDQ01331.1"/>
    </source>
</evidence>
<dbReference type="GO" id="GO:0009253">
    <property type="term" value="P:peptidoglycan catabolic process"/>
    <property type="evidence" value="ECO:0007669"/>
    <property type="project" value="InterPro"/>
</dbReference>
<dbReference type="EMBL" id="SNXZ01000002">
    <property type="protein sequence ID" value="TDQ01331.1"/>
    <property type="molecule type" value="Genomic_DNA"/>
</dbReference>
<dbReference type="PROSITE" id="PS51904">
    <property type="entry name" value="GLYCOSYL_HYDROL_F25_2"/>
    <property type="match status" value="1"/>
</dbReference>
<reference evidence="4 5" key="1">
    <citation type="submission" date="2019-03" db="EMBL/GenBank/DDBJ databases">
        <title>Genomic Encyclopedia of Type Strains, Phase IV (KMG-IV): sequencing the most valuable type-strain genomes for metagenomic binning, comparative biology and taxonomic classification.</title>
        <authorList>
            <person name="Goeker M."/>
        </authorList>
    </citation>
    <scope>NUCLEOTIDE SEQUENCE [LARGE SCALE GENOMIC DNA]</scope>
    <source>
        <strain evidence="4 5">DSM 45361</strain>
    </source>
</reference>
<keyword evidence="3" id="KW-0326">Glycosidase</keyword>
<dbReference type="InterPro" id="IPR017853">
    <property type="entry name" value="GH"/>
</dbReference>
<dbReference type="InterPro" id="IPR018077">
    <property type="entry name" value="Glyco_hydro_fam25_subgr"/>
</dbReference>
<name>A0A4V3CZW6_LABRH</name>
<dbReference type="AlphaFoldDB" id="A0A4V3CZW6"/>
<dbReference type="Gene3D" id="3.20.20.80">
    <property type="entry name" value="Glycosidases"/>
    <property type="match status" value="1"/>
</dbReference>
<dbReference type="GO" id="GO:0003796">
    <property type="term" value="F:lysozyme activity"/>
    <property type="evidence" value="ECO:0007669"/>
    <property type="project" value="InterPro"/>
</dbReference>
<dbReference type="InterPro" id="IPR002053">
    <property type="entry name" value="Glyco_hydro_25"/>
</dbReference>
<sequence>MEFGIDVSHHNVVDDWHAVRGNNITFASIKVTDGEEFVDPQARHHVPGARAAGIRVGGYHFARKGNVQKQVDLFFEQLHARAMLSSTSLAPMLDMEEASGLRDTANSFIPQFIAKLRAKGGIKRVFVYANLDWFTNVLRPNDWADANVMLWIARFNGNPGKPGFSHPKLVLHQHSMKGKVPGIPGHVDRDATIGTHKLADLLLRTPAPAPA</sequence>
<dbReference type="GO" id="GO:0016052">
    <property type="term" value="P:carbohydrate catabolic process"/>
    <property type="evidence" value="ECO:0007669"/>
    <property type="project" value="TreeGrafter"/>
</dbReference>
<dbReference type="GO" id="GO:0016998">
    <property type="term" value="P:cell wall macromolecule catabolic process"/>
    <property type="evidence" value="ECO:0007669"/>
    <property type="project" value="InterPro"/>
</dbReference>
<dbReference type="SMART" id="SM00641">
    <property type="entry name" value="Glyco_25"/>
    <property type="match status" value="1"/>
</dbReference>
<dbReference type="RefSeq" id="WP_166659185.1">
    <property type="nucleotide sequence ID" value="NZ_SNXZ01000002.1"/>
</dbReference>
<dbReference type="Pfam" id="PF01183">
    <property type="entry name" value="Glyco_hydro_25"/>
    <property type="match status" value="1"/>
</dbReference>
<gene>
    <name evidence="4" type="ORF">EV186_1021199</name>
</gene>
<proteinExistence type="inferred from homology"/>
<dbReference type="Proteomes" id="UP000295444">
    <property type="component" value="Unassembled WGS sequence"/>
</dbReference>
<evidence type="ECO:0000256" key="1">
    <source>
        <dbReference type="ARBA" id="ARBA00010646"/>
    </source>
</evidence>